<comment type="caution">
    <text evidence="1">The sequence shown here is derived from an EMBL/GenBank/DDBJ whole genome shotgun (WGS) entry which is preliminary data.</text>
</comment>
<dbReference type="EMBL" id="BTGU01000050">
    <property type="protein sequence ID" value="GMN54303.1"/>
    <property type="molecule type" value="Genomic_DNA"/>
</dbReference>
<gene>
    <name evidence="1" type="ORF">TIFTF001_023439</name>
</gene>
<reference evidence="1" key="1">
    <citation type="submission" date="2023-07" db="EMBL/GenBank/DDBJ databases">
        <title>draft genome sequence of fig (Ficus carica).</title>
        <authorList>
            <person name="Takahashi T."/>
            <person name="Nishimura K."/>
        </authorList>
    </citation>
    <scope>NUCLEOTIDE SEQUENCE</scope>
</reference>
<dbReference type="Proteomes" id="UP001187192">
    <property type="component" value="Unassembled WGS sequence"/>
</dbReference>
<protein>
    <submittedName>
        <fullName evidence="1">Uncharacterized protein</fullName>
    </submittedName>
</protein>
<proteinExistence type="predicted"/>
<dbReference type="AlphaFoldDB" id="A0AA88AG66"/>
<evidence type="ECO:0000313" key="2">
    <source>
        <dbReference type="Proteomes" id="UP001187192"/>
    </source>
</evidence>
<organism evidence="1 2">
    <name type="scientific">Ficus carica</name>
    <name type="common">Common fig</name>
    <dbReference type="NCBI Taxonomy" id="3494"/>
    <lineage>
        <taxon>Eukaryota</taxon>
        <taxon>Viridiplantae</taxon>
        <taxon>Streptophyta</taxon>
        <taxon>Embryophyta</taxon>
        <taxon>Tracheophyta</taxon>
        <taxon>Spermatophyta</taxon>
        <taxon>Magnoliopsida</taxon>
        <taxon>eudicotyledons</taxon>
        <taxon>Gunneridae</taxon>
        <taxon>Pentapetalae</taxon>
        <taxon>rosids</taxon>
        <taxon>fabids</taxon>
        <taxon>Rosales</taxon>
        <taxon>Moraceae</taxon>
        <taxon>Ficeae</taxon>
        <taxon>Ficus</taxon>
    </lineage>
</organism>
<keyword evidence="2" id="KW-1185">Reference proteome</keyword>
<sequence length="67" mass="7752">MINASKYAMDIESVRERTRSIARKEKSHRTDLQTTGTRRQALWEAGLLEMMAESDRLMIVPSNLNSR</sequence>
<accession>A0AA88AG66</accession>
<name>A0AA88AG66_FICCA</name>
<evidence type="ECO:0000313" key="1">
    <source>
        <dbReference type="EMBL" id="GMN54303.1"/>
    </source>
</evidence>